<evidence type="ECO:0000256" key="2">
    <source>
        <dbReference type="SAM" id="Phobius"/>
    </source>
</evidence>
<reference evidence="4" key="1">
    <citation type="submission" date="2016-06" db="EMBL/GenBank/DDBJ databases">
        <authorList>
            <person name="Nascimento L."/>
            <person name="Pereira R.V."/>
            <person name="Martins L.F."/>
            <person name="Quaggio R.B."/>
            <person name="Silva A.M."/>
            <person name="Setubal J.C."/>
        </authorList>
    </citation>
    <scope>NUCLEOTIDE SEQUENCE [LARGE SCALE GENOMIC DNA]</scope>
</reference>
<keyword evidence="1" id="KW-0175">Coiled coil</keyword>
<keyword evidence="2" id="KW-1133">Transmembrane helix</keyword>
<organism evidence="3 4">
    <name type="scientific">Bacillus thermozeamaize</name>
    <dbReference type="NCBI Taxonomy" id="230954"/>
    <lineage>
        <taxon>Bacteria</taxon>
        <taxon>Bacillati</taxon>
        <taxon>Bacillota</taxon>
        <taxon>Bacilli</taxon>
        <taxon>Bacillales</taxon>
        <taxon>Bacillaceae</taxon>
        <taxon>Bacillus</taxon>
    </lineage>
</organism>
<protein>
    <submittedName>
        <fullName evidence="3">Uncharacterized protein</fullName>
    </submittedName>
</protein>
<dbReference type="Proteomes" id="UP000196475">
    <property type="component" value="Unassembled WGS sequence"/>
</dbReference>
<sequence>MARGLRYEAETETRISRRRLRRMGMLLWVVLWVWTLMSGTALAAAAPTGVRILNQEVVVLPVENQRLQFVVLTTLENRGKAAEQEIYLALPEGAEKFTPIEGWGGHEMRDGGVVERAGIGPGEKRVLAYSYLVPYEGNRPVVNYPVSYLSESVQILVPPERLAVEAKDFLTQSEVLQFNGRNLRRFTRLNLHPGEQWPLHFTLLDGKALPQQVDKSVHPSGLPVVYHDYQKGVNQAIFNILFVVVVLLLGFIGVRTSMWRAQVMSRRNAAETLRQQRETLLNRLVEVERAHRRQEISDEEYQRRRQQLEEALLPIYHLEQDGQQPLRQARD</sequence>
<gene>
    <name evidence="3" type="ORF">BAA01_15015</name>
</gene>
<feature type="coiled-coil region" evidence="1">
    <location>
        <begin position="270"/>
        <end position="311"/>
    </location>
</feature>
<dbReference type="EMBL" id="LZRT01000095">
    <property type="protein sequence ID" value="OUM85901.1"/>
    <property type="molecule type" value="Genomic_DNA"/>
</dbReference>
<name>A0A1Y3PEX8_9BACI</name>
<keyword evidence="2" id="KW-0472">Membrane</keyword>
<feature type="transmembrane region" description="Helical" evidence="2">
    <location>
        <begin position="236"/>
        <end position="254"/>
    </location>
</feature>
<dbReference type="AlphaFoldDB" id="A0A1Y3PEX8"/>
<keyword evidence="2" id="KW-0812">Transmembrane</keyword>
<comment type="caution">
    <text evidence="3">The sequence shown here is derived from an EMBL/GenBank/DDBJ whole genome shotgun (WGS) entry which is preliminary data.</text>
</comment>
<evidence type="ECO:0000313" key="3">
    <source>
        <dbReference type="EMBL" id="OUM85901.1"/>
    </source>
</evidence>
<evidence type="ECO:0000313" key="4">
    <source>
        <dbReference type="Proteomes" id="UP000196475"/>
    </source>
</evidence>
<proteinExistence type="predicted"/>
<evidence type="ECO:0000256" key="1">
    <source>
        <dbReference type="SAM" id="Coils"/>
    </source>
</evidence>
<accession>A0A1Y3PEX8</accession>